<keyword evidence="4" id="KW-1185">Reference proteome</keyword>
<organism evidence="3 4">
    <name type="scientific">Vibrio proteolyticus NBRC 13287</name>
    <dbReference type="NCBI Taxonomy" id="1219065"/>
    <lineage>
        <taxon>Bacteria</taxon>
        <taxon>Pseudomonadati</taxon>
        <taxon>Pseudomonadota</taxon>
        <taxon>Gammaproteobacteria</taxon>
        <taxon>Vibrionales</taxon>
        <taxon>Vibrionaceae</taxon>
        <taxon>Vibrio</taxon>
    </lineage>
</organism>
<protein>
    <recommendedName>
        <fullName evidence="2">Activator of Hsp90 ATPase homologue 1/2-like C-terminal domain-containing protein</fullName>
    </recommendedName>
</protein>
<comment type="similarity">
    <text evidence="1">Belongs to the AHA1 family.</text>
</comment>
<evidence type="ECO:0000256" key="1">
    <source>
        <dbReference type="ARBA" id="ARBA00006817"/>
    </source>
</evidence>
<evidence type="ECO:0000313" key="3">
    <source>
        <dbReference type="EMBL" id="GAD68647.1"/>
    </source>
</evidence>
<gene>
    <name evidence="3" type="ORF">VPR01S_18_00500</name>
</gene>
<dbReference type="eggNOG" id="COG3832">
    <property type="taxonomic scope" value="Bacteria"/>
</dbReference>
<dbReference type="SUPFAM" id="SSF55961">
    <property type="entry name" value="Bet v1-like"/>
    <property type="match status" value="1"/>
</dbReference>
<dbReference type="Pfam" id="PF08327">
    <property type="entry name" value="AHSA1"/>
    <property type="match status" value="1"/>
</dbReference>
<dbReference type="InterPro" id="IPR023393">
    <property type="entry name" value="START-like_dom_sf"/>
</dbReference>
<dbReference type="EMBL" id="BATJ01000018">
    <property type="protein sequence ID" value="GAD68647.1"/>
    <property type="molecule type" value="Genomic_DNA"/>
</dbReference>
<dbReference type="STRING" id="1219065.VPR01S_18_00500"/>
<evidence type="ECO:0000313" key="4">
    <source>
        <dbReference type="Proteomes" id="UP000016570"/>
    </source>
</evidence>
<dbReference type="Gene3D" id="3.30.530.20">
    <property type="match status" value="1"/>
</dbReference>
<accession>U3A5N4</accession>
<sequence>MSNQTGTVKLHRVLRAPVARVYQAFTQQHALEYWLPPFGFIGKIDDMDVRVGGGYRMSFMNFSTGLLHAFSVRFIELKPNERICHTDRFEDESLSGEMRVSIELTPVSCGTELRICQQGIPALIPVESCYLGWQESLIQLAHLVEPEMSSDQSAL</sequence>
<dbReference type="InterPro" id="IPR013538">
    <property type="entry name" value="ASHA1/2-like_C"/>
</dbReference>
<reference evidence="3 4" key="1">
    <citation type="submission" date="2013-09" db="EMBL/GenBank/DDBJ databases">
        <title>Whole genome shotgun sequence of Vibrio proteolyticus NBRC 13287.</title>
        <authorList>
            <person name="Isaki S."/>
            <person name="Hosoyama A."/>
            <person name="Numata M."/>
            <person name="Hashimoto M."/>
            <person name="Hosoyama Y."/>
            <person name="Tsuchikane K."/>
            <person name="Noguchi M."/>
            <person name="Hirakata S."/>
            <person name="Ichikawa N."/>
            <person name="Ohji S."/>
            <person name="Yamazoe A."/>
            <person name="Fujita N."/>
        </authorList>
    </citation>
    <scope>NUCLEOTIDE SEQUENCE [LARGE SCALE GENOMIC DNA]</scope>
    <source>
        <strain evidence="3 4">NBRC 13287</strain>
    </source>
</reference>
<dbReference type="AlphaFoldDB" id="U3A5N4"/>
<dbReference type="CDD" id="cd08895">
    <property type="entry name" value="SRPBCC_CalC_Aha1-like_2"/>
    <property type="match status" value="1"/>
</dbReference>
<dbReference type="RefSeq" id="WP_021706616.1">
    <property type="nucleotide sequence ID" value="NZ_BATJ01000018.1"/>
</dbReference>
<proteinExistence type="inferred from homology"/>
<dbReference type="Proteomes" id="UP000016570">
    <property type="component" value="Unassembled WGS sequence"/>
</dbReference>
<comment type="caution">
    <text evidence="3">The sequence shown here is derived from an EMBL/GenBank/DDBJ whole genome shotgun (WGS) entry which is preliminary data.</text>
</comment>
<evidence type="ECO:0000259" key="2">
    <source>
        <dbReference type="Pfam" id="PF08327"/>
    </source>
</evidence>
<name>U3A5N4_VIBPR</name>
<feature type="domain" description="Activator of Hsp90 ATPase homologue 1/2-like C-terminal" evidence="2">
    <location>
        <begin position="15"/>
        <end position="145"/>
    </location>
</feature>